<dbReference type="Pfam" id="PF02073">
    <property type="entry name" value="Peptidase_M29"/>
    <property type="match status" value="1"/>
</dbReference>
<keyword evidence="8" id="KW-0378">Hydrolase</keyword>
<dbReference type="OrthoDB" id="9803993at2"/>
<dbReference type="GO" id="GO:0004177">
    <property type="term" value="F:aminopeptidase activity"/>
    <property type="evidence" value="ECO:0007669"/>
    <property type="project" value="UniProtKB-KW"/>
</dbReference>
<evidence type="ECO:0000256" key="6">
    <source>
        <dbReference type="ARBA" id="ARBA00022670"/>
    </source>
</evidence>
<keyword evidence="5 10" id="KW-0031">Aminopeptidase</keyword>
<dbReference type="GO" id="GO:0008237">
    <property type="term" value="F:metallopeptidase activity"/>
    <property type="evidence" value="ECO:0007669"/>
    <property type="project" value="UniProtKB-KW"/>
</dbReference>
<comment type="cofactor">
    <cofactor evidence="1">
        <name>Co(2+)</name>
        <dbReference type="ChEBI" id="CHEBI:48828"/>
    </cofactor>
</comment>
<dbReference type="GO" id="GO:0046872">
    <property type="term" value="F:metal ion binding"/>
    <property type="evidence" value="ECO:0007669"/>
    <property type="project" value="UniProtKB-KW"/>
</dbReference>
<evidence type="ECO:0000313" key="10">
    <source>
        <dbReference type="EMBL" id="GCB30261.1"/>
    </source>
</evidence>
<evidence type="ECO:0000256" key="1">
    <source>
        <dbReference type="ARBA" id="ARBA00001941"/>
    </source>
</evidence>
<dbReference type="PANTHER" id="PTHR34448:SF1">
    <property type="entry name" value="BLL6088 PROTEIN"/>
    <property type="match status" value="1"/>
</dbReference>
<dbReference type="SUPFAM" id="SSF144052">
    <property type="entry name" value="Thermophilic metalloprotease-like"/>
    <property type="match status" value="1"/>
</dbReference>
<dbReference type="InterPro" id="IPR000787">
    <property type="entry name" value="Peptidase_M29"/>
</dbReference>
<dbReference type="GO" id="GO:0006508">
    <property type="term" value="P:proteolysis"/>
    <property type="evidence" value="ECO:0007669"/>
    <property type="project" value="UniProtKB-KW"/>
</dbReference>
<reference evidence="10 11" key="1">
    <citation type="submission" date="2018-10" db="EMBL/GenBank/DDBJ databases">
        <title>Draft Genome Sequence of Anaerotignum sp. KCTC 15736.</title>
        <authorList>
            <person name="Choi S.H."/>
            <person name="Kim J.S."/>
            <person name="Kang S.W."/>
            <person name="Lee J.S."/>
            <person name="Park S.H."/>
        </authorList>
    </citation>
    <scope>NUCLEOTIDE SEQUENCE [LARGE SCALE GENOMIC DNA]</scope>
    <source>
        <strain evidence="10 11">KCTC 15736</strain>
    </source>
</reference>
<comment type="similarity">
    <text evidence="4">Belongs to the peptidase M29 family.</text>
</comment>
<proteinExistence type="inferred from homology"/>
<evidence type="ECO:0000256" key="8">
    <source>
        <dbReference type="ARBA" id="ARBA00022801"/>
    </source>
</evidence>
<comment type="caution">
    <text evidence="10">The sequence shown here is derived from an EMBL/GenBank/DDBJ whole genome shotgun (WGS) entry which is preliminary data.</text>
</comment>
<comment type="cofactor">
    <cofactor evidence="2">
        <name>Mg(2+)</name>
        <dbReference type="ChEBI" id="CHEBI:18420"/>
    </cofactor>
</comment>
<dbReference type="AlphaFoldDB" id="A0A401LFA8"/>
<keyword evidence="11" id="KW-1185">Reference proteome</keyword>
<protein>
    <submittedName>
        <fullName evidence="10">Aminopeptidase</fullName>
    </submittedName>
</protein>
<evidence type="ECO:0000256" key="7">
    <source>
        <dbReference type="ARBA" id="ARBA00022723"/>
    </source>
</evidence>
<accession>A0A401LFA8</accession>
<evidence type="ECO:0000256" key="2">
    <source>
        <dbReference type="ARBA" id="ARBA00001946"/>
    </source>
</evidence>
<evidence type="ECO:0000256" key="4">
    <source>
        <dbReference type="ARBA" id="ARBA00008236"/>
    </source>
</evidence>
<dbReference type="PANTHER" id="PTHR34448">
    <property type="entry name" value="AMINOPEPTIDASE"/>
    <property type="match status" value="1"/>
</dbReference>
<evidence type="ECO:0000313" key="11">
    <source>
        <dbReference type="Proteomes" id="UP000287361"/>
    </source>
</evidence>
<comment type="cofactor">
    <cofactor evidence="3">
        <name>Zn(2+)</name>
        <dbReference type="ChEBI" id="CHEBI:29105"/>
    </cofactor>
</comment>
<sequence>MKDERLEKLADVLVNYSTKVKKGDRVAISAEDAALPFIKAVARAAVKAGALVEYYIDVPDVDAELLKNGTEEQYARENIRFGACAKSDVWISAWGSENTKTMQSIEAERLKQKRLANKDNRKIYSERMGTGELRWCGTQFPTNGDAQNAGMSLEEYEDFVYTAGYLYEEDPVAKWQEMAAWQEKWASYLDGKKELHILSKDTDIFVNVAGRKWINCCGDANFPDGEIFTSPVEDGINGYITFSYPAIMNGNEFYEVRLTVEKGRIVDVSCKNEEMLDTLLSYVDTDAGSRYFGEVAIGTNYGIQRHTKNILFDEKIGGSMHMAIGEAFREAGGKNESAIHWDMINDMTKEGKIYADGELFYENGKFKEEILKKS</sequence>
<keyword evidence="6" id="KW-0645">Protease</keyword>
<organism evidence="10 11">
    <name type="scientific">Anaerotignum faecicola</name>
    <dbReference type="NCBI Taxonomy" id="2358141"/>
    <lineage>
        <taxon>Bacteria</taxon>
        <taxon>Bacillati</taxon>
        <taxon>Bacillota</taxon>
        <taxon>Clostridia</taxon>
        <taxon>Lachnospirales</taxon>
        <taxon>Anaerotignaceae</taxon>
        <taxon>Anaerotignum</taxon>
    </lineage>
</organism>
<evidence type="ECO:0000256" key="9">
    <source>
        <dbReference type="ARBA" id="ARBA00023049"/>
    </source>
</evidence>
<dbReference type="InterPro" id="IPR052170">
    <property type="entry name" value="M29_Exopeptidase"/>
</dbReference>
<gene>
    <name evidence="10" type="ORF">KGMB03357_19220</name>
</gene>
<dbReference type="InterPro" id="IPR035097">
    <property type="entry name" value="M29_N-terminal"/>
</dbReference>
<evidence type="ECO:0000256" key="3">
    <source>
        <dbReference type="ARBA" id="ARBA00001947"/>
    </source>
</evidence>
<dbReference type="Gene3D" id="3.40.1830.10">
    <property type="entry name" value="Thermophilic metalloprotease (M29)"/>
    <property type="match status" value="1"/>
</dbReference>
<keyword evidence="7" id="KW-0479">Metal-binding</keyword>
<dbReference type="EMBL" id="BHVZ01000012">
    <property type="protein sequence ID" value="GCB30261.1"/>
    <property type="molecule type" value="Genomic_DNA"/>
</dbReference>
<keyword evidence="9" id="KW-0482">Metalloprotease</keyword>
<name>A0A401LFA8_9FIRM</name>
<evidence type="ECO:0000256" key="5">
    <source>
        <dbReference type="ARBA" id="ARBA00022438"/>
    </source>
</evidence>
<dbReference type="Proteomes" id="UP000287361">
    <property type="component" value="Unassembled WGS sequence"/>
</dbReference>